<feature type="domain" description="Restriction endonuclease type IV Mrr" evidence="2">
    <location>
        <begin position="322"/>
        <end position="416"/>
    </location>
</feature>
<dbReference type="GO" id="GO:0015666">
    <property type="term" value="F:restriction endodeoxyribonuclease activity"/>
    <property type="evidence" value="ECO:0007669"/>
    <property type="project" value="TreeGrafter"/>
</dbReference>
<evidence type="ECO:0000259" key="2">
    <source>
        <dbReference type="Pfam" id="PF04471"/>
    </source>
</evidence>
<gene>
    <name evidence="3" type="ORF">SAMN05421875_10529</name>
</gene>
<dbReference type="InterPro" id="IPR007560">
    <property type="entry name" value="Restrct_endonuc_IV_Mrr"/>
</dbReference>
<evidence type="ECO:0000256" key="1">
    <source>
        <dbReference type="SAM" id="MobiDB-lite"/>
    </source>
</evidence>
<dbReference type="EMBL" id="FNQJ01000005">
    <property type="protein sequence ID" value="SEA08107.1"/>
    <property type="molecule type" value="Genomic_DNA"/>
</dbReference>
<dbReference type="GO" id="GO:0003677">
    <property type="term" value="F:DNA binding"/>
    <property type="evidence" value="ECO:0007669"/>
    <property type="project" value="InterPro"/>
</dbReference>
<name>A0A1H3Y8V6_9BURK</name>
<organism evidence="3 4">
    <name type="scientific">Acidovorax soli</name>
    <dbReference type="NCBI Taxonomy" id="592050"/>
    <lineage>
        <taxon>Bacteria</taxon>
        <taxon>Pseudomonadati</taxon>
        <taxon>Pseudomonadota</taxon>
        <taxon>Betaproteobacteria</taxon>
        <taxon>Burkholderiales</taxon>
        <taxon>Comamonadaceae</taxon>
        <taxon>Acidovorax</taxon>
    </lineage>
</organism>
<protein>
    <submittedName>
        <fullName evidence="3">Restriction endonuclease</fullName>
    </submittedName>
</protein>
<dbReference type="InterPro" id="IPR052906">
    <property type="entry name" value="Type_IV_Methyl-Rstrct_Enzyme"/>
</dbReference>
<keyword evidence="3" id="KW-0540">Nuclease</keyword>
<keyword evidence="4" id="KW-1185">Reference proteome</keyword>
<dbReference type="Gene3D" id="3.40.1350.10">
    <property type="match status" value="1"/>
</dbReference>
<evidence type="ECO:0000313" key="3">
    <source>
        <dbReference type="EMBL" id="SEA08107.1"/>
    </source>
</evidence>
<accession>A0A1H3Y8V6</accession>
<dbReference type="AlphaFoldDB" id="A0A1H3Y8V6"/>
<proteinExistence type="predicted"/>
<reference evidence="4" key="1">
    <citation type="submission" date="2016-10" db="EMBL/GenBank/DDBJ databases">
        <authorList>
            <person name="Varghese N."/>
            <person name="Submissions S."/>
        </authorList>
    </citation>
    <scope>NUCLEOTIDE SEQUENCE [LARGE SCALE GENOMIC DNA]</scope>
    <source>
        <strain evidence="4">DSM 25157</strain>
    </source>
</reference>
<evidence type="ECO:0000313" key="4">
    <source>
        <dbReference type="Proteomes" id="UP000199002"/>
    </source>
</evidence>
<keyword evidence="3" id="KW-0378">Hydrolase</keyword>
<dbReference type="InterPro" id="IPR011856">
    <property type="entry name" value="tRNA_endonuc-like_dom_sf"/>
</dbReference>
<dbReference type="GeneID" id="34233259"/>
<dbReference type="GO" id="GO:0009307">
    <property type="term" value="P:DNA restriction-modification system"/>
    <property type="evidence" value="ECO:0007669"/>
    <property type="project" value="InterPro"/>
</dbReference>
<dbReference type="Pfam" id="PF04471">
    <property type="entry name" value="Mrr_cat"/>
    <property type="match status" value="1"/>
</dbReference>
<dbReference type="Proteomes" id="UP000199002">
    <property type="component" value="Unassembled WGS sequence"/>
</dbReference>
<sequence length="427" mass="47858">MRFLTRWLSQRSNHNDQTKPLSDGPDFEPIGNSRSIPSAITMEAAQVLESISVEAIPVPVPSSESQRLKPPAELVAPPAQPLAKTQAVIDAELVNSDAWWDDVEKGKVEWASQLFQLQEKVSTLQREGNAVFLMALSAYFDLPSLDHKSVLDESVFAQLQKKIEGLFDLREFQKIIDEKTRTRWNSYPRSVDYYMGEFVMQRSRYIQGANRFIGLIADNFSIVESHIEELSQAERDHNPQLGGLKLSAWRGFTRQFAKLHLIGIAPSDFFPEPTPRYLRDYRAEEMGVAGARFLWALMGAVRILSRPSAQNTSQIGIEFEKKLIEEISAAYPTARIEPTPATGDQGADVVLLVDGIKIVIQAKKYTGVVGNAAVQEVFAAKEYYEADYAMVVTNSRYTQSARTLAGKIGVELSAAQDYLRRIQQLLV</sequence>
<dbReference type="SUPFAM" id="SSF52980">
    <property type="entry name" value="Restriction endonuclease-like"/>
    <property type="match status" value="1"/>
</dbReference>
<dbReference type="RefSeq" id="WP_092697445.1">
    <property type="nucleotide sequence ID" value="NZ_CAXIQL010000086.1"/>
</dbReference>
<dbReference type="PANTHER" id="PTHR30015">
    <property type="entry name" value="MRR RESTRICTION SYSTEM PROTEIN"/>
    <property type="match status" value="1"/>
</dbReference>
<feature type="region of interest" description="Disordered" evidence="1">
    <location>
        <begin position="1"/>
        <end position="33"/>
    </location>
</feature>
<dbReference type="PANTHER" id="PTHR30015:SF6">
    <property type="entry name" value="SLL1429 PROTEIN"/>
    <property type="match status" value="1"/>
</dbReference>
<dbReference type="InterPro" id="IPR011335">
    <property type="entry name" value="Restrct_endonuc-II-like"/>
</dbReference>
<keyword evidence="3" id="KW-0255">Endonuclease</keyword>